<organism evidence="1 2">
    <name type="scientific">Slackia isoflavoniconvertens</name>
    <dbReference type="NCBI Taxonomy" id="572010"/>
    <lineage>
        <taxon>Bacteria</taxon>
        <taxon>Bacillati</taxon>
        <taxon>Actinomycetota</taxon>
        <taxon>Coriobacteriia</taxon>
        <taxon>Eggerthellales</taxon>
        <taxon>Eggerthellaceae</taxon>
        <taxon>Slackia</taxon>
    </lineage>
</organism>
<sequence>MGEGNWRLKQIADFFYLLVNEGDVSEKNILQKRFKKDLNALSALYDLIERVDGLGYELGVDFAFSTNRFDTIKNTKLSLIEIRRFGKTWRVVTYWSKKQRAFVMLDAFESHKHKTMNEMLKQVEPLAQEAIRLIEDGE</sequence>
<keyword evidence="2" id="KW-1185">Reference proteome</keyword>
<evidence type="ECO:0000313" key="2">
    <source>
        <dbReference type="Proteomes" id="UP000271472"/>
    </source>
</evidence>
<dbReference type="Proteomes" id="UP000271472">
    <property type="component" value="Unassembled WGS sequence"/>
</dbReference>
<evidence type="ECO:0000313" key="1">
    <source>
        <dbReference type="EMBL" id="RNM32641.1"/>
    </source>
</evidence>
<dbReference type="EMBL" id="QIBZ01000028">
    <property type="protein sequence ID" value="RNM32641.1"/>
    <property type="molecule type" value="Genomic_DNA"/>
</dbReference>
<gene>
    <name evidence="1" type="ORF">DMP05_09555</name>
</gene>
<dbReference type="OrthoDB" id="3199505at2"/>
<reference evidence="2" key="1">
    <citation type="submission" date="2018-05" db="EMBL/GenBank/DDBJ databases">
        <title>Genome Sequencing of selected type strains of the family Eggerthellaceae.</title>
        <authorList>
            <person name="Danylec N."/>
            <person name="Stoll D.A."/>
            <person name="Doetsch A."/>
            <person name="Huch M."/>
        </authorList>
    </citation>
    <scope>NUCLEOTIDE SEQUENCE [LARGE SCALE GENOMIC DNA]</scope>
    <source>
        <strain evidence="2">DSM 22006</strain>
    </source>
</reference>
<proteinExistence type="predicted"/>
<comment type="caution">
    <text evidence="1">The sequence shown here is derived from an EMBL/GenBank/DDBJ whole genome shotgun (WGS) entry which is preliminary data.</text>
</comment>
<accession>A0A3N0I6J2</accession>
<dbReference type="GeneID" id="98662557"/>
<protein>
    <submittedName>
        <fullName evidence="1">Uncharacterized protein</fullName>
    </submittedName>
</protein>
<dbReference type="RefSeq" id="WP_123220227.1">
    <property type="nucleotide sequence ID" value="NZ_DBFRYF010000016.1"/>
</dbReference>
<name>A0A3N0I6J2_9ACTN</name>
<dbReference type="AlphaFoldDB" id="A0A3N0I6J2"/>